<keyword evidence="8" id="KW-0804">Transcription</keyword>
<dbReference type="InterPro" id="IPR058031">
    <property type="entry name" value="AAA_lid_NorR"/>
</dbReference>
<proteinExistence type="predicted"/>
<dbReference type="Gene3D" id="3.40.50.2300">
    <property type="match status" value="1"/>
</dbReference>
<dbReference type="InterPro" id="IPR001789">
    <property type="entry name" value="Sig_transdc_resp-reg_receiver"/>
</dbReference>
<keyword evidence="1 9" id="KW-0597">Phosphoprotein</keyword>
<evidence type="ECO:0000256" key="5">
    <source>
        <dbReference type="ARBA" id="ARBA00023015"/>
    </source>
</evidence>
<evidence type="ECO:0000313" key="13">
    <source>
        <dbReference type="Proteomes" id="UP001151234"/>
    </source>
</evidence>
<accession>A0A9X3ZHZ0</accession>
<dbReference type="PROSITE" id="PS50045">
    <property type="entry name" value="SIGMA54_INTERACT_4"/>
    <property type="match status" value="1"/>
</dbReference>
<keyword evidence="6" id="KW-0238">DNA-binding</keyword>
<dbReference type="Gene3D" id="1.10.10.60">
    <property type="entry name" value="Homeodomain-like"/>
    <property type="match status" value="1"/>
</dbReference>
<keyword evidence="4" id="KW-0902">Two-component regulatory system</keyword>
<dbReference type="InterPro" id="IPR025944">
    <property type="entry name" value="Sigma_54_int_dom_CS"/>
</dbReference>
<dbReference type="CDD" id="cd00009">
    <property type="entry name" value="AAA"/>
    <property type="match status" value="1"/>
</dbReference>
<dbReference type="InterPro" id="IPR002078">
    <property type="entry name" value="Sigma_54_int"/>
</dbReference>
<evidence type="ECO:0000256" key="3">
    <source>
        <dbReference type="ARBA" id="ARBA00022840"/>
    </source>
</evidence>
<dbReference type="InterPro" id="IPR011006">
    <property type="entry name" value="CheY-like_superfamily"/>
</dbReference>
<dbReference type="Proteomes" id="UP001151234">
    <property type="component" value="Unassembled WGS sequence"/>
</dbReference>
<dbReference type="SMART" id="SM00382">
    <property type="entry name" value="AAA"/>
    <property type="match status" value="1"/>
</dbReference>
<dbReference type="Gene3D" id="1.10.8.60">
    <property type="match status" value="1"/>
</dbReference>
<evidence type="ECO:0000256" key="7">
    <source>
        <dbReference type="ARBA" id="ARBA00023159"/>
    </source>
</evidence>
<name>A0A9X3ZHZ0_9HYPH</name>
<dbReference type="SUPFAM" id="SSF52540">
    <property type="entry name" value="P-loop containing nucleoside triphosphate hydrolases"/>
    <property type="match status" value="1"/>
</dbReference>
<sequence>MRSRVFVIDDDRAMRESLSHLLGRAGFDVSVFFRGADAVSGLSRELPDAVVTDMKMPGLSGMDLLDHIREAQPDVPVILISAHADIPQAVEAMGKGAFSFLEKPFDPARLIRVLNHAVEKRRLLRDNRNLRARLADVSGLDRVLLGETDVMKTLREQILDLAAARMPVLLLGETGTGKDVVAHALHDLGERAGAAFVAVNCAVVTSGDFNRAMFGGDAEEPGYFTLADGGTLFLDEVDALSAGHQSALLRVLETGEFVSTGSNAVRKVDVRVISASSNDLQEKVDGGQMRPDLLYRLNAATIGLPPLVRRKDDIGLLFSHFLQLFARTYEVEAPDLSAGDIAALLSHDWPGNVRELRNVAERRVLAARRGAGSVSDAIAPSADVADLPDTLREAVAAFERRLIGKALVAHEGRMDAVAEALGIGRRTLNEKMVKLNLDRSDFVG</sequence>
<dbReference type="InterPro" id="IPR027417">
    <property type="entry name" value="P-loop_NTPase"/>
</dbReference>
<dbReference type="InterPro" id="IPR002197">
    <property type="entry name" value="HTH_Fis"/>
</dbReference>
<dbReference type="InterPro" id="IPR025662">
    <property type="entry name" value="Sigma_54_int_dom_ATP-bd_1"/>
</dbReference>
<dbReference type="AlphaFoldDB" id="A0A9X3ZHZ0"/>
<dbReference type="PANTHER" id="PTHR32071">
    <property type="entry name" value="TRANSCRIPTIONAL REGULATORY PROTEIN"/>
    <property type="match status" value="1"/>
</dbReference>
<keyword evidence="2" id="KW-0547">Nucleotide-binding</keyword>
<dbReference type="PROSITE" id="PS50110">
    <property type="entry name" value="RESPONSE_REGULATORY"/>
    <property type="match status" value="1"/>
</dbReference>
<dbReference type="SMART" id="SM00448">
    <property type="entry name" value="REC"/>
    <property type="match status" value="1"/>
</dbReference>
<keyword evidence="3" id="KW-0067">ATP-binding</keyword>
<evidence type="ECO:0000259" key="10">
    <source>
        <dbReference type="PROSITE" id="PS50045"/>
    </source>
</evidence>
<evidence type="ECO:0000256" key="1">
    <source>
        <dbReference type="ARBA" id="ARBA00022553"/>
    </source>
</evidence>
<dbReference type="GO" id="GO:0043565">
    <property type="term" value="F:sequence-specific DNA binding"/>
    <property type="evidence" value="ECO:0007669"/>
    <property type="project" value="InterPro"/>
</dbReference>
<dbReference type="InterPro" id="IPR025943">
    <property type="entry name" value="Sigma_54_int_dom_ATP-bd_2"/>
</dbReference>
<comment type="caution">
    <text evidence="12">The sequence shown here is derived from an EMBL/GenBank/DDBJ whole genome shotgun (WGS) entry which is preliminary data.</text>
</comment>
<organism evidence="12 13">
    <name type="scientific">Hoeflea prorocentri</name>
    <dbReference type="NCBI Taxonomy" id="1922333"/>
    <lineage>
        <taxon>Bacteria</taxon>
        <taxon>Pseudomonadati</taxon>
        <taxon>Pseudomonadota</taxon>
        <taxon>Alphaproteobacteria</taxon>
        <taxon>Hyphomicrobiales</taxon>
        <taxon>Rhizobiaceae</taxon>
        <taxon>Hoeflea</taxon>
    </lineage>
</organism>
<gene>
    <name evidence="12" type="ORF">OQ273_10620</name>
</gene>
<dbReference type="Pfam" id="PF25601">
    <property type="entry name" value="AAA_lid_14"/>
    <property type="match status" value="1"/>
</dbReference>
<dbReference type="GO" id="GO:0000160">
    <property type="term" value="P:phosphorelay signal transduction system"/>
    <property type="evidence" value="ECO:0007669"/>
    <property type="project" value="UniProtKB-KW"/>
</dbReference>
<dbReference type="EMBL" id="JAPJZI010000001">
    <property type="protein sequence ID" value="MDA5399025.1"/>
    <property type="molecule type" value="Genomic_DNA"/>
</dbReference>
<dbReference type="PANTHER" id="PTHR32071:SF57">
    <property type="entry name" value="C4-DICARBOXYLATE TRANSPORT TRANSCRIPTIONAL REGULATORY PROTEIN DCTD"/>
    <property type="match status" value="1"/>
</dbReference>
<evidence type="ECO:0000256" key="6">
    <source>
        <dbReference type="ARBA" id="ARBA00023125"/>
    </source>
</evidence>
<keyword evidence="13" id="KW-1185">Reference proteome</keyword>
<dbReference type="Gene3D" id="3.40.50.300">
    <property type="entry name" value="P-loop containing nucleotide triphosphate hydrolases"/>
    <property type="match status" value="1"/>
</dbReference>
<dbReference type="PROSITE" id="PS00676">
    <property type="entry name" value="SIGMA54_INTERACT_2"/>
    <property type="match status" value="1"/>
</dbReference>
<evidence type="ECO:0000256" key="9">
    <source>
        <dbReference type="PROSITE-ProRule" id="PRU00169"/>
    </source>
</evidence>
<feature type="modified residue" description="4-aspartylphosphate" evidence="9">
    <location>
        <position position="53"/>
    </location>
</feature>
<evidence type="ECO:0000259" key="11">
    <source>
        <dbReference type="PROSITE" id="PS50110"/>
    </source>
</evidence>
<dbReference type="PROSITE" id="PS00675">
    <property type="entry name" value="SIGMA54_INTERACT_1"/>
    <property type="match status" value="1"/>
</dbReference>
<dbReference type="FunFam" id="3.40.50.2300:FF:000018">
    <property type="entry name" value="DNA-binding transcriptional regulator NtrC"/>
    <property type="match status" value="1"/>
</dbReference>
<evidence type="ECO:0000313" key="12">
    <source>
        <dbReference type="EMBL" id="MDA5399025.1"/>
    </source>
</evidence>
<evidence type="ECO:0000256" key="4">
    <source>
        <dbReference type="ARBA" id="ARBA00023012"/>
    </source>
</evidence>
<feature type="domain" description="Sigma-54 factor interaction" evidence="10">
    <location>
        <begin position="144"/>
        <end position="365"/>
    </location>
</feature>
<keyword evidence="7" id="KW-0010">Activator</keyword>
<dbReference type="InterPro" id="IPR009057">
    <property type="entry name" value="Homeodomain-like_sf"/>
</dbReference>
<dbReference type="InterPro" id="IPR003593">
    <property type="entry name" value="AAA+_ATPase"/>
</dbReference>
<dbReference type="Pfam" id="PF00158">
    <property type="entry name" value="Sigma54_activat"/>
    <property type="match status" value="1"/>
</dbReference>
<dbReference type="GO" id="GO:0006355">
    <property type="term" value="P:regulation of DNA-templated transcription"/>
    <property type="evidence" value="ECO:0007669"/>
    <property type="project" value="InterPro"/>
</dbReference>
<dbReference type="SUPFAM" id="SSF52172">
    <property type="entry name" value="CheY-like"/>
    <property type="match status" value="1"/>
</dbReference>
<dbReference type="RefSeq" id="WP_267990477.1">
    <property type="nucleotide sequence ID" value="NZ_JAPJZI010000001.1"/>
</dbReference>
<dbReference type="SUPFAM" id="SSF46689">
    <property type="entry name" value="Homeodomain-like"/>
    <property type="match status" value="1"/>
</dbReference>
<reference evidence="12" key="1">
    <citation type="submission" date="2022-11" db="EMBL/GenBank/DDBJ databases">
        <title>Draft genome sequence of Hoeflea poritis E7-10 and Hoeflea prorocentri PM5-8, separated from scleractinian coral Porites lutea and marine dinoflagellate.</title>
        <authorList>
            <person name="Zhang G."/>
            <person name="Wei Q."/>
            <person name="Cai L."/>
        </authorList>
    </citation>
    <scope>NUCLEOTIDE SEQUENCE</scope>
    <source>
        <strain evidence="12">PM5-8</strain>
    </source>
</reference>
<evidence type="ECO:0000256" key="2">
    <source>
        <dbReference type="ARBA" id="ARBA00022741"/>
    </source>
</evidence>
<dbReference type="GO" id="GO:0005524">
    <property type="term" value="F:ATP binding"/>
    <property type="evidence" value="ECO:0007669"/>
    <property type="project" value="UniProtKB-KW"/>
</dbReference>
<evidence type="ECO:0000256" key="8">
    <source>
        <dbReference type="ARBA" id="ARBA00023163"/>
    </source>
</evidence>
<keyword evidence="5" id="KW-0805">Transcription regulation</keyword>
<dbReference type="Pfam" id="PF00072">
    <property type="entry name" value="Response_reg"/>
    <property type="match status" value="1"/>
</dbReference>
<dbReference type="Pfam" id="PF02954">
    <property type="entry name" value="HTH_8"/>
    <property type="match status" value="1"/>
</dbReference>
<feature type="domain" description="Response regulatory" evidence="11">
    <location>
        <begin position="4"/>
        <end position="118"/>
    </location>
</feature>
<dbReference type="PROSITE" id="PS00688">
    <property type="entry name" value="SIGMA54_INTERACT_3"/>
    <property type="match status" value="1"/>
</dbReference>
<protein>
    <submittedName>
        <fullName evidence="12">Sigma-54 dependent transcriptional regulator</fullName>
    </submittedName>
</protein>